<gene>
    <name evidence="4" type="ORF">TIFTF001_026351</name>
</gene>
<evidence type="ECO:0000259" key="3">
    <source>
        <dbReference type="Pfam" id="PF10650"/>
    </source>
</evidence>
<evidence type="ECO:0000256" key="1">
    <source>
        <dbReference type="SAM" id="Coils"/>
    </source>
</evidence>
<dbReference type="Pfam" id="PF10650">
    <property type="entry name" value="zf-C3H1"/>
    <property type="match status" value="1"/>
</dbReference>
<sequence length="1693" mass="187914">MDAADELRPPGATASELLNPSPELHDKLSKVREEGELSSDDEDAPVLSPRPEDPVCSVSQCTSTVAPSGPAPVPPANKCGQDIQVGKAVSANSPIGNIDIQTRAPTQPIAQKTFDKGQILPKNNTPGWCAPVGANDNLVIRFSDDDSGSDSEGCAKEKAVETKSNLTGVVGNRKPPPPSQSKLNKQTTTSTSSKVLPKRLSLNQTFISAIAKTPGSNFSSAGTSSVEQGYRVRKFNSISKNLPSRERGHDHGMDLNISKLQDLRQQIALRESELKLKSAQRNKEAASFRDDNATSLHSDVTRKLGATSVKSAQTEPKEQDKKRAKVGGSYSDQMSSVVPKEVQGGKSILQPAMQNNNILDMIEFDRGQKGDSGGRIESSIVTWKNQNEKQKAGVSENTTIGVKYGAKVNTHCAQSDGSSRQPDPAVMLNHSTAPTNAISTATQKNLNNVELNPSIISRHVEPSSLSNKATPGRNLARTNHLDILSNDKTFEPTSDNIYQESLSNESLWTCNVSGGSSMNIQLLTEMEESLDKDLEEAQEHRRICEIEERNALKVYHKAQRALVEANARCSNLYRKRELYSAHLRSFIMGNSSLLCSSRQNVKDGIELDYSNDISENMHLIPSSHQLQPEYDIFSPGGGSIFQYLNNVPAQTSYRHVNGQNAGSEPCSDPDASTSETMSHRGKVTVDGVRSPSNDPNISADEDNEMFSPEHETVQPSGECRGKNPNSDDDEKDLNKVPSRNLTIDSSHEYFLLEASLRSELFARLGTNEPDGLCWLSPGRREISDSEAPMESQQDCYNENAHPLANSEDNSKEGSCLSIPEISIPNVFRSAFSHLKIAFPSTLTEWLARNRQKSTIDRHYEDSAYLDSKKVYWSNTKPDSTYETVAELHARDIGSYTCDIAIDPFRPLCMYELRGKCNNDECPWQHVGDNLNGTVSHDRHGDSDNDAKNPKCFDVMVSPTYLVGLDTLKADLHSYKSVLAWRNDECWQKCFSLSLTLSNLSQKDLPACGPLLYGSDGRIEVKGSWSRQSSYFQSRSGRVNQLTQSLADNEQALEIAILIFNQAVDKLEGMKKALPVISRALEDDPASVVLWIFYLLIYYSTVDSIGKDDMFSYASCSMSLISLCSNRKLLFLVKYNEGSFELWLMYINSRMHLHDRFATYDAALSALCRNASASEWDGLHTSACILDLFLQMIDCLCMSGNVEKAIQQIFEFSAADKNSHEHSGKLPEAIVRQFECEKLLLEIEWPSILLPDDGKQMAVELMEKGAVSVASSMKTEALRSNDPDLRSAHHFAINHIRCMAALDCLEHCGNLLDRYLGQYPSCLELVLMSTRAHKQDFRDLSVGFEEILTNWPKEVPGIQCVWNQYAQCALQNGECEFGKELMDRWFHTVWKVHFHQDGVLHGGDNENKDGLLESASNPTFEIPLSLDQIDAMFGFLNLSLYKVLQSDHDAAHTAADRALKAAIPKYLKYCMREHATQWLTGESLLKENASISSMENILEQYISVSQAFPALEPLPKKFINNIKKPRVQQLMNNMFTPVSSDFAPVNLVLEAWYGPSLLPEEFTEPKHLVNFIEGVLDICPSNYVLAMSVCKLFGKRDESTHVISPSMWFWASSNLVNAIFHAIPIPPEPVWVEAAIILGKAKGVEVISRRFYGRALSVYPFSVKLWKSYQLLHEKAGQAKTIAEAAKAKGIDLD</sequence>
<proteinExistence type="predicted"/>
<protein>
    <recommendedName>
        <fullName evidence="3">Putative zinc-finger domain-containing protein</fullName>
    </recommendedName>
</protein>
<evidence type="ECO:0000313" key="5">
    <source>
        <dbReference type="Proteomes" id="UP001187192"/>
    </source>
</evidence>
<dbReference type="PANTHER" id="PTHR21563:SF3">
    <property type="entry name" value="ZINC FINGER C3H1 DOMAIN-CONTAINING PROTEIN"/>
    <property type="match status" value="1"/>
</dbReference>
<keyword evidence="1" id="KW-0175">Coiled coil</keyword>
<reference evidence="4" key="1">
    <citation type="submission" date="2023-07" db="EMBL/GenBank/DDBJ databases">
        <title>draft genome sequence of fig (Ficus carica).</title>
        <authorList>
            <person name="Takahashi T."/>
            <person name="Nishimura K."/>
        </authorList>
    </citation>
    <scope>NUCLEOTIDE SEQUENCE</scope>
</reference>
<keyword evidence="5" id="KW-1185">Reference proteome</keyword>
<feature type="coiled-coil region" evidence="1">
    <location>
        <begin position="520"/>
        <end position="575"/>
    </location>
</feature>
<feature type="compositionally biased region" description="Basic and acidic residues" evidence="2">
    <location>
        <begin position="23"/>
        <end position="35"/>
    </location>
</feature>
<feature type="region of interest" description="Disordered" evidence="2">
    <location>
        <begin position="285"/>
        <end position="338"/>
    </location>
</feature>
<organism evidence="4 5">
    <name type="scientific">Ficus carica</name>
    <name type="common">Common fig</name>
    <dbReference type="NCBI Taxonomy" id="3494"/>
    <lineage>
        <taxon>Eukaryota</taxon>
        <taxon>Viridiplantae</taxon>
        <taxon>Streptophyta</taxon>
        <taxon>Embryophyta</taxon>
        <taxon>Tracheophyta</taxon>
        <taxon>Spermatophyta</taxon>
        <taxon>Magnoliopsida</taxon>
        <taxon>eudicotyledons</taxon>
        <taxon>Gunneridae</taxon>
        <taxon>Pentapetalae</taxon>
        <taxon>rosids</taxon>
        <taxon>fabids</taxon>
        <taxon>Rosales</taxon>
        <taxon>Moraceae</taxon>
        <taxon>Ficeae</taxon>
        <taxon>Ficus</taxon>
    </lineage>
</organism>
<name>A0AA88DL33_FICCA</name>
<accession>A0AA88DL33</accession>
<evidence type="ECO:0000313" key="4">
    <source>
        <dbReference type="EMBL" id="GMN57255.1"/>
    </source>
</evidence>
<feature type="region of interest" description="Disordered" evidence="2">
    <location>
        <begin position="655"/>
        <end position="736"/>
    </location>
</feature>
<feature type="domain" description="Putative zinc-finger" evidence="3">
    <location>
        <begin position="907"/>
        <end position="926"/>
    </location>
</feature>
<feature type="region of interest" description="Disordered" evidence="2">
    <location>
        <begin position="1"/>
        <end position="79"/>
    </location>
</feature>
<evidence type="ECO:0000256" key="2">
    <source>
        <dbReference type="SAM" id="MobiDB-lite"/>
    </source>
</evidence>
<dbReference type="InterPro" id="IPR019607">
    <property type="entry name" value="Putative_zinc-finger_domain"/>
</dbReference>
<dbReference type="InterPro" id="IPR039278">
    <property type="entry name" value="Red1"/>
</dbReference>
<comment type="caution">
    <text evidence="4">The sequence shown here is derived from an EMBL/GenBank/DDBJ whole genome shotgun (WGS) entry which is preliminary data.</text>
</comment>
<dbReference type="GO" id="GO:0005634">
    <property type="term" value="C:nucleus"/>
    <property type="evidence" value="ECO:0007669"/>
    <property type="project" value="TreeGrafter"/>
</dbReference>
<dbReference type="EMBL" id="BTGU01000069">
    <property type="protein sequence ID" value="GMN57255.1"/>
    <property type="molecule type" value="Genomic_DNA"/>
</dbReference>
<dbReference type="GO" id="GO:0000178">
    <property type="term" value="C:exosome (RNase complex)"/>
    <property type="evidence" value="ECO:0007669"/>
    <property type="project" value="TreeGrafter"/>
</dbReference>
<dbReference type="Proteomes" id="UP001187192">
    <property type="component" value="Unassembled WGS sequence"/>
</dbReference>
<dbReference type="PANTHER" id="PTHR21563">
    <property type="entry name" value="ZINC FINGER C3H1 DOMAIN-CONTAINING PROTEIN"/>
    <property type="match status" value="1"/>
</dbReference>
<feature type="region of interest" description="Disordered" evidence="2">
    <location>
        <begin position="161"/>
        <end position="197"/>
    </location>
</feature>
<feature type="compositionally biased region" description="Polar residues" evidence="2">
    <location>
        <begin position="180"/>
        <end position="194"/>
    </location>
</feature>